<proteinExistence type="predicted"/>
<reference evidence="10" key="1">
    <citation type="submission" date="2017-02" db="EMBL/GenBank/DDBJ databases">
        <authorList>
            <person name="Varghese N."/>
            <person name="Submissions S."/>
        </authorList>
    </citation>
    <scope>NUCLEOTIDE SEQUENCE [LARGE SCALE GENOMIC DNA]</scope>
    <source>
        <strain evidence="10">ATCC BAA-1030</strain>
    </source>
</reference>
<dbReference type="AlphaFoldDB" id="A0A1T4QER6"/>
<evidence type="ECO:0000313" key="9">
    <source>
        <dbReference type="EMBL" id="SKA02293.1"/>
    </source>
</evidence>
<evidence type="ECO:0000256" key="7">
    <source>
        <dbReference type="SAM" id="Phobius"/>
    </source>
</evidence>
<keyword evidence="4" id="KW-0677">Repeat</keyword>
<dbReference type="NCBIfam" id="TIGR01167">
    <property type="entry name" value="LPXTG_anchor"/>
    <property type="match status" value="1"/>
</dbReference>
<keyword evidence="7" id="KW-0472">Membrane</keyword>
<evidence type="ECO:0000256" key="4">
    <source>
        <dbReference type="ARBA" id="ARBA00022737"/>
    </source>
</evidence>
<protein>
    <submittedName>
        <fullName evidence="9">LPXTG-motif cell wall anchor domain-containing protein</fullName>
    </submittedName>
</protein>
<feature type="compositionally biased region" description="Basic and acidic residues" evidence="6">
    <location>
        <begin position="212"/>
        <end position="223"/>
    </location>
</feature>
<dbReference type="STRING" id="263852.SAMN02745116_02171"/>
<dbReference type="RefSeq" id="WP_078808084.1">
    <property type="nucleotide sequence ID" value="NZ_FUXI01000029.1"/>
</dbReference>
<evidence type="ECO:0000256" key="6">
    <source>
        <dbReference type="SAM" id="MobiDB-lite"/>
    </source>
</evidence>
<keyword evidence="5" id="KW-0572">Peptidoglycan-anchor</keyword>
<evidence type="ECO:0000259" key="8">
    <source>
        <dbReference type="PROSITE" id="PS50847"/>
    </source>
</evidence>
<dbReference type="Proteomes" id="UP000190328">
    <property type="component" value="Unassembled WGS sequence"/>
</dbReference>
<keyword evidence="1" id="KW-0134">Cell wall</keyword>
<keyword evidence="7" id="KW-0812">Transmembrane</keyword>
<evidence type="ECO:0000256" key="1">
    <source>
        <dbReference type="ARBA" id="ARBA00022512"/>
    </source>
</evidence>
<evidence type="ECO:0000256" key="5">
    <source>
        <dbReference type="ARBA" id="ARBA00023088"/>
    </source>
</evidence>
<feature type="region of interest" description="Disordered" evidence="6">
    <location>
        <begin position="191"/>
        <end position="250"/>
    </location>
</feature>
<feature type="domain" description="Gram-positive cocci surface proteins LPxTG" evidence="8">
    <location>
        <begin position="249"/>
        <end position="284"/>
    </location>
</feature>
<accession>A0A1T4QER6</accession>
<dbReference type="Gene3D" id="3.10.20.320">
    <property type="entry name" value="Putative peptidoglycan bound protein (lpxtg motif)"/>
    <property type="match status" value="2"/>
</dbReference>
<evidence type="ECO:0000256" key="3">
    <source>
        <dbReference type="ARBA" id="ARBA00022729"/>
    </source>
</evidence>
<name>A0A1T4QER6_9ENTE</name>
<dbReference type="Pfam" id="PF06458">
    <property type="entry name" value="MucBP"/>
    <property type="match status" value="2"/>
</dbReference>
<dbReference type="Pfam" id="PF00746">
    <property type="entry name" value="Gram_pos_anchor"/>
    <property type="match status" value="1"/>
</dbReference>
<sequence length="284" mass="30225">MPTNGLFVADVLDPNFSVELDETNAPVLVGTVSATTTDFVVTMYAYNASGDAKINFIDDAGKPVVGAPIATMGGQVGDAFSYDPPAIPGYVYNGGTVNGVLTDTLQVIDVVYTRVETKVTVSYVNEQGEKLQDDSVFTGKFGEVSSFKAPEISGYDLIQKDGENFTSTSKEIAVKHGESDQQVTLVYRNQVATTPVTPVPTPEPTPVTSTTEESKADQKEELPKTGTQETTTTQTTQNKAATPAKETALPKTGEKSNIALLAVGTAFVAMAAFVFKKKRETKEV</sequence>
<keyword evidence="7" id="KW-1133">Transmembrane helix</keyword>
<keyword evidence="10" id="KW-1185">Reference proteome</keyword>
<dbReference type="InterPro" id="IPR009459">
    <property type="entry name" value="MucBP_dom"/>
</dbReference>
<keyword evidence="3" id="KW-0732">Signal</keyword>
<organism evidence="9 10">
    <name type="scientific">Pilibacter termitis</name>
    <dbReference type="NCBI Taxonomy" id="263852"/>
    <lineage>
        <taxon>Bacteria</taxon>
        <taxon>Bacillati</taxon>
        <taxon>Bacillota</taxon>
        <taxon>Bacilli</taxon>
        <taxon>Lactobacillales</taxon>
        <taxon>Enterococcaceae</taxon>
        <taxon>Pilibacter</taxon>
    </lineage>
</organism>
<dbReference type="EMBL" id="FUXI01000029">
    <property type="protein sequence ID" value="SKA02293.1"/>
    <property type="molecule type" value="Genomic_DNA"/>
</dbReference>
<dbReference type="OrthoDB" id="2184730at2"/>
<feature type="transmembrane region" description="Helical" evidence="7">
    <location>
        <begin position="258"/>
        <end position="275"/>
    </location>
</feature>
<dbReference type="InterPro" id="IPR019931">
    <property type="entry name" value="LPXTG_anchor"/>
</dbReference>
<evidence type="ECO:0000313" key="10">
    <source>
        <dbReference type="Proteomes" id="UP000190328"/>
    </source>
</evidence>
<keyword evidence="2" id="KW-0964">Secreted</keyword>
<evidence type="ECO:0000256" key="2">
    <source>
        <dbReference type="ARBA" id="ARBA00022525"/>
    </source>
</evidence>
<dbReference type="PROSITE" id="PS50847">
    <property type="entry name" value="GRAM_POS_ANCHORING"/>
    <property type="match status" value="1"/>
</dbReference>
<gene>
    <name evidence="9" type="ORF">SAMN02745116_02171</name>
</gene>
<feature type="compositionally biased region" description="Low complexity" evidence="6">
    <location>
        <begin position="224"/>
        <end position="245"/>
    </location>
</feature>